<name>A0A2H3BWU4_9AGAR</name>
<dbReference type="Proteomes" id="UP000218334">
    <property type="component" value="Unassembled WGS sequence"/>
</dbReference>
<dbReference type="STRING" id="1076256.A0A2H3BWU4"/>
<evidence type="ECO:0000313" key="2">
    <source>
        <dbReference type="Proteomes" id="UP000218334"/>
    </source>
</evidence>
<organism evidence="1 2">
    <name type="scientific">Armillaria solidipes</name>
    <dbReference type="NCBI Taxonomy" id="1076256"/>
    <lineage>
        <taxon>Eukaryota</taxon>
        <taxon>Fungi</taxon>
        <taxon>Dikarya</taxon>
        <taxon>Basidiomycota</taxon>
        <taxon>Agaricomycotina</taxon>
        <taxon>Agaricomycetes</taxon>
        <taxon>Agaricomycetidae</taxon>
        <taxon>Agaricales</taxon>
        <taxon>Marasmiineae</taxon>
        <taxon>Physalacriaceae</taxon>
        <taxon>Armillaria</taxon>
    </lineage>
</organism>
<gene>
    <name evidence="1" type="ORF">ARMSODRAFT_1049546</name>
</gene>
<evidence type="ECO:0000313" key="1">
    <source>
        <dbReference type="EMBL" id="PBK75361.1"/>
    </source>
</evidence>
<accession>A0A2H3BWU4</accession>
<proteinExistence type="predicted"/>
<protein>
    <submittedName>
        <fullName evidence="1">Uncharacterized protein</fullName>
    </submittedName>
</protein>
<reference evidence="2" key="1">
    <citation type="journal article" date="2017" name="Nat. Ecol. Evol.">
        <title>Genome expansion and lineage-specific genetic innovations in the forest pathogenic fungi Armillaria.</title>
        <authorList>
            <person name="Sipos G."/>
            <person name="Prasanna A.N."/>
            <person name="Walter M.C."/>
            <person name="O'Connor E."/>
            <person name="Balint B."/>
            <person name="Krizsan K."/>
            <person name="Kiss B."/>
            <person name="Hess J."/>
            <person name="Varga T."/>
            <person name="Slot J."/>
            <person name="Riley R."/>
            <person name="Boka B."/>
            <person name="Rigling D."/>
            <person name="Barry K."/>
            <person name="Lee J."/>
            <person name="Mihaltcheva S."/>
            <person name="LaButti K."/>
            <person name="Lipzen A."/>
            <person name="Waldron R."/>
            <person name="Moloney N.M."/>
            <person name="Sperisen C."/>
            <person name="Kredics L."/>
            <person name="Vagvoelgyi C."/>
            <person name="Patrignani A."/>
            <person name="Fitzpatrick D."/>
            <person name="Nagy I."/>
            <person name="Doyle S."/>
            <person name="Anderson J.B."/>
            <person name="Grigoriev I.V."/>
            <person name="Gueldener U."/>
            <person name="Muensterkoetter M."/>
            <person name="Nagy L.G."/>
        </authorList>
    </citation>
    <scope>NUCLEOTIDE SEQUENCE [LARGE SCALE GENOMIC DNA]</scope>
    <source>
        <strain evidence="2">28-4</strain>
    </source>
</reference>
<dbReference type="EMBL" id="KZ293417">
    <property type="protein sequence ID" value="PBK75361.1"/>
    <property type="molecule type" value="Genomic_DNA"/>
</dbReference>
<keyword evidence="2" id="KW-1185">Reference proteome</keyword>
<dbReference type="AlphaFoldDB" id="A0A2H3BWU4"/>
<sequence length="252" mass="28977">MNQAWQEAREEIDELGGNMMAITAKLEELKKDDPRWCSELLIGGDNISPLQSALMIWYYDVVLYDNTYNQNNINYTLDILCNHLSSAGQPPEIFASDHALTLISALQRALSMSMGVHTTGRVEVENWTSKVIGGPKMSLYQLFVALNERTDGQNVKEMRQAWQLSRKQLNKPIEGIFPGILKICHEILGPFTLNTIYKQMELSLYYQTKVLQLLHGVMSWNDYTSQIEKKTKGYKWEQDEDKCKQQEKKPGH</sequence>